<dbReference type="Proteomes" id="UP000315252">
    <property type="component" value="Unassembled WGS sequence"/>
</dbReference>
<feature type="domain" description="SIS" evidence="11">
    <location>
        <begin position="43"/>
        <end position="198"/>
    </location>
</feature>
<accession>A0A545TGE9</accession>
<keyword evidence="8 10" id="KW-0413">Isomerase</keyword>
<dbReference type="OrthoDB" id="9810929at2"/>
<evidence type="ECO:0000259" key="11">
    <source>
        <dbReference type="PROSITE" id="PS51464"/>
    </source>
</evidence>
<evidence type="ECO:0000256" key="4">
    <source>
        <dbReference type="ARBA" id="ARBA00009894"/>
    </source>
</evidence>
<evidence type="ECO:0000256" key="5">
    <source>
        <dbReference type="ARBA" id="ARBA00022490"/>
    </source>
</evidence>
<comment type="caution">
    <text evidence="12">The sequence shown here is derived from an EMBL/GenBank/DDBJ whole genome shotgun (WGS) entry which is preliminary data.</text>
</comment>
<dbReference type="CDD" id="cd05006">
    <property type="entry name" value="SIS_GmhA"/>
    <property type="match status" value="1"/>
</dbReference>
<evidence type="ECO:0000313" key="13">
    <source>
        <dbReference type="Proteomes" id="UP000315252"/>
    </source>
</evidence>
<dbReference type="Pfam" id="PF13580">
    <property type="entry name" value="SIS_2"/>
    <property type="match status" value="1"/>
</dbReference>
<dbReference type="InterPro" id="IPR035461">
    <property type="entry name" value="GmhA/DiaA"/>
</dbReference>
<feature type="binding site" evidence="10">
    <location>
        <begin position="126"/>
        <end position="128"/>
    </location>
    <ligand>
        <name>substrate</name>
    </ligand>
</feature>
<dbReference type="GO" id="GO:0008270">
    <property type="term" value="F:zinc ion binding"/>
    <property type="evidence" value="ECO:0007669"/>
    <property type="project" value="UniProtKB-UniRule"/>
</dbReference>
<gene>
    <name evidence="10" type="primary">gmhA</name>
    <name evidence="12" type="ORF">FKG95_22080</name>
</gene>
<comment type="cofactor">
    <cofactor evidence="10">
        <name>Zn(2+)</name>
        <dbReference type="ChEBI" id="CHEBI:29105"/>
    </cofactor>
    <text evidence="10">Binds 1 zinc ion per subunit.</text>
</comment>
<keyword evidence="5 10" id="KW-0963">Cytoplasm</keyword>
<dbReference type="GO" id="GO:0005975">
    <property type="term" value="P:carbohydrate metabolic process"/>
    <property type="evidence" value="ECO:0007669"/>
    <property type="project" value="UniProtKB-UniRule"/>
</dbReference>
<comment type="catalytic activity">
    <reaction evidence="1 10">
        <text>2 D-sedoheptulose 7-phosphate = D-glycero-alpha-D-manno-heptose 7-phosphate + D-glycero-beta-D-manno-heptose 7-phosphate</text>
        <dbReference type="Rhea" id="RHEA:27489"/>
        <dbReference type="ChEBI" id="CHEBI:57483"/>
        <dbReference type="ChEBI" id="CHEBI:60203"/>
        <dbReference type="ChEBI" id="CHEBI:60204"/>
        <dbReference type="EC" id="5.3.1.28"/>
    </reaction>
</comment>
<dbReference type="GO" id="GO:2001061">
    <property type="term" value="P:D-glycero-D-manno-heptose 7-phosphate biosynthetic process"/>
    <property type="evidence" value="ECO:0007669"/>
    <property type="project" value="UniProtKB-UniPathway"/>
</dbReference>
<protein>
    <recommendedName>
        <fullName evidence="10">Phosphoheptose isomerase</fullName>
        <ecNumber evidence="10">5.3.1.28</ecNumber>
    </recommendedName>
    <alternativeName>
        <fullName evidence="10">Sedoheptulose 7-phosphate isomerase</fullName>
    </alternativeName>
</protein>
<dbReference type="HAMAP" id="MF_00067">
    <property type="entry name" value="GmhA"/>
    <property type="match status" value="1"/>
</dbReference>
<dbReference type="GO" id="GO:0008968">
    <property type="term" value="F:D-sedoheptulose 7-phosphate isomerase activity"/>
    <property type="evidence" value="ECO:0007669"/>
    <property type="project" value="UniProtKB-UniRule"/>
</dbReference>
<evidence type="ECO:0000256" key="3">
    <source>
        <dbReference type="ARBA" id="ARBA00004496"/>
    </source>
</evidence>
<keyword evidence="6 10" id="KW-0479">Metal-binding</keyword>
<comment type="subcellular location">
    <subcellularLocation>
        <location evidence="3 10">Cytoplasm</location>
    </subcellularLocation>
</comment>
<comment type="function">
    <text evidence="2 10">Catalyzes the isomerization of sedoheptulose 7-phosphate in D-glycero-D-manno-heptose 7-phosphate.</text>
</comment>
<feature type="binding site" evidence="10">
    <location>
        <begin position="100"/>
        <end position="101"/>
    </location>
    <ligand>
        <name>substrate</name>
    </ligand>
</feature>
<dbReference type="EC" id="5.3.1.28" evidence="10"/>
<dbReference type="InterPro" id="IPR050099">
    <property type="entry name" value="SIS_GmhA/DiaA_subfam"/>
</dbReference>
<dbReference type="PANTHER" id="PTHR30390:SF6">
    <property type="entry name" value="DNAA INITIATOR-ASSOCIATING PROTEIN DIAA"/>
    <property type="match status" value="1"/>
</dbReference>
<evidence type="ECO:0000256" key="1">
    <source>
        <dbReference type="ARBA" id="ARBA00000348"/>
    </source>
</evidence>
<dbReference type="GO" id="GO:0005737">
    <property type="term" value="C:cytoplasm"/>
    <property type="evidence" value="ECO:0007669"/>
    <property type="project" value="UniProtKB-SubCell"/>
</dbReference>
<evidence type="ECO:0000313" key="12">
    <source>
        <dbReference type="EMBL" id="TQV76320.1"/>
    </source>
</evidence>
<evidence type="ECO:0000256" key="9">
    <source>
        <dbReference type="ARBA" id="ARBA00023277"/>
    </source>
</evidence>
<dbReference type="SUPFAM" id="SSF53697">
    <property type="entry name" value="SIS domain"/>
    <property type="match status" value="1"/>
</dbReference>
<dbReference type="AlphaFoldDB" id="A0A545TGE9"/>
<comment type="caution">
    <text evidence="10">Lacks conserved residue(s) required for the propagation of feature annotation.</text>
</comment>
<dbReference type="InterPro" id="IPR004515">
    <property type="entry name" value="Phosphoheptose_Isoase"/>
</dbReference>
<reference evidence="12 13" key="1">
    <citation type="submission" date="2019-06" db="EMBL/GenBank/DDBJ databases">
        <title>Whole genome sequence for Rhodospirillaceae sp. R148.</title>
        <authorList>
            <person name="Wang G."/>
        </authorList>
    </citation>
    <scope>NUCLEOTIDE SEQUENCE [LARGE SCALE GENOMIC DNA]</scope>
    <source>
        <strain evidence="12 13">R148</strain>
    </source>
</reference>
<dbReference type="EMBL" id="VHSH01000008">
    <property type="protein sequence ID" value="TQV76320.1"/>
    <property type="molecule type" value="Genomic_DNA"/>
</dbReference>
<comment type="subunit">
    <text evidence="10">Homotetramer.</text>
</comment>
<comment type="similarity">
    <text evidence="4 10">Belongs to the SIS family. GmhA subfamily.</text>
</comment>
<feature type="binding site" evidence="10">
    <location>
        <position position="67"/>
    </location>
    <ligand>
        <name>Zn(2+)</name>
        <dbReference type="ChEBI" id="CHEBI:29105"/>
    </ligand>
</feature>
<keyword evidence="9 10" id="KW-0119">Carbohydrate metabolism</keyword>
<feature type="binding site" evidence="10">
    <location>
        <position position="178"/>
    </location>
    <ligand>
        <name>Zn(2+)</name>
        <dbReference type="ChEBI" id="CHEBI:29105"/>
    </ligand>
</feature>
<evidence type="ECO:0000256" key="7">
    <source>
        <dbReference type="ARBA" id="ARBA00022833"/>
    </source>
</evidence>
<feature type="binding site" evidence="10">
    <location>
        <position position="178"/>
    </location>
    <ligand>
        <name>substrate</name>
    </ligand>
</feature>
<dbReference type="InterPro" id="IPR001347">
    <property type="entry name" value="SIS_dom"/>
</dbReference>
<feature type="binding site" evidence="10">
    <location>
        <position position="131"/>
    </location>
    <ligand>
        <name>substrate</name>
    </ligand>
</feature>
<evidence type="ECO:0000256" key="2">
    <source>
        <dbReference type="ARBA" id="ARBA00003172"/>
    </source>
</evidence>
<proteinExistence type="inferred from homology"/>
<evidence type="ECO:0000256" key="10">
    <source>
        <dbReference type="HAMAP-Rule" id="MF_00067"/>
    </source>
</evidence>
<dbReference type="InterPro" id="IPR046348">
    <property type="entry name" value="SIS_dom_sf"/>
</dbReference>
<dbReference type="GO" id="GO:0097367">
    <property type="term" value="F:carbohydrate derivative binding"/>
    <property type="evidence" value="ECO:0007669"/>
    <property type="project" value="InterPro"/>
</dbReference>
<dbReference type="UniPathway" id="UPA00041">
    <property type="reaction ID" value="UER00436"/>
</dbReference>
<evidence type="ECO:0000256" key="6">
    <source>
        <dbReference type="ARBA" id="ARBA00022723"/>
    </source>
</evidence>
<dbReference type="PANTHER" id="PTHR30390">
    <property type="entry name" value="SEDOHEPTULOSE 7-PHOSPHATE ISOMERASE / DNAA INITIATOR-ASSOCIATING FACTOR FOR REPLICATION INITIATION"/>
    <property type="match status" value="1"/>
</dbReference>
<dbReference type="Gene3D" id="3.40.50.10490">
    <property type="entry name" value="Glucose-6-phosphate isomerase like protein, domain 1"/>
    <property type="match status" value="1"/>
</dbReference>
<evidence type="ECO:0000256" key="8">
    <source>
        <dbReference type="ARBA" id="ARBA00023235"/>
    </source>
</evidence>
<keyword evidence="7 10" id="KW-0862">Zinc</keyword>
<organism evidence="12 13">
    <name type="scientific">Denitrobaculum tricleocarpae</name>
    <dbReference type="NCBI Taxonomy" id="2591009"/>
    <lineage>
        <taxon>Bacteria</taxon>
        <taxon>Pseudomonadati</taxon>
        <taxon>Pseudomonadota</taxon>
        <taxon>Alphaproteobacteria</taxon>
        <taxon>Rhodospirillales</taxon>
        <taxon>Rhodospirillaceae</taxon>
        <taxon>Denitrobaculum</taxon>
    </lineage>
</organism>
<sequence length="203" mass="21001">MSLVGENLDLPDFYAAEFAEHKDVAAATERALMAPFQQLLEASIKAIEGGGKILFFGNGGSASDAQHIATELTVRYVTDRAPIAAIALTTDTSALTAIGNDMGFEELFARQVAALGRPGDVAVGISTSGRSRNVIRGLEAARDQGLIAAALSGGDGGQLAGLADPLLIVPSRTTARIQEMHIMLGQMLCGALEKSLGLVQGHG</sequence>
<name>A0A545TGE9_9PROT</name>
<dbReference type="RefSeq" id="WP_142898583.1">
    <property type="nucleotide sequence ID" value="NZ_ML660059.1"/>
</dbReference>
<comment type="miscellaneous">
    <text evidence="10">The reaction produces a racemic mixture of D-glycero-alpha-D-manno-heptose 7-phosphate and D-glycero-beta-D-manno-heptose 7-phosphate.</text>
</comment>
<dbReference type="PROSITE" id="PS51464">
    <property type="entry name" value="SIS"/>
    <property type="match status" value="1"/>
</dbReference>
<comment type="pathway">
    <text evidence="10">Carbohydrate biosynthesis; D-glycero-D-manno-heptose 7-phosphate biosynthesis; D-glycero-alpha-D-manno-heptose 7-phosphate and D-glycero-beta-D-manno-heptose 7-phosphate from sedoheptulose 7-phosphate: step 1/1.</text>
</comment>
<keyword evidence="13" id="KW-1185">Reference proteome</keyword>
<feature type="binding site" evidence="10">
    <location>
        <begin position="58"/>
        <end position="60"/>
    </location>
    <ligand>
        <name>substrate</name>
    </ligand>
</feature>
<feature type="binding site" evidence="10">
    <location>
        <position position="71"/>
    </location>
    <ligand>
        <name>substrate</name>
    </ligand>
</feature>
<feature type="binding site" evidence="10">
    <location>
        <position position="71"/>
    </location>
    <ligand>
        <name>Zn(2+)</name>
        <dbReference type="ChEBI" id="CHEBI:29105"/>
    </ligand>
</feature>